<dbReference type="InParanoid" id="A0A2R5GVU5"/>
<feature type="region of interest" description="Disordered" evidence="1">
    <location>
        <begin position="184"/>
        <end position="211"/>
    </location>
</feature>
<keyword evidence="3" id="KW-1185">Reference proteome</keyword>
<feature type="compositionally biased region" description="Polar residues" evidence="1">
    <location>
        <begin position="187"/>
        <end position="205"/>
    </location>
</feature>
<protein>
    <submittedName>
        <fullName evidence="2">Uncharacterized protein</fullName>
    </submittedName>
</protein>
<reference evidence="2 3" key="1">
    <citation type="submission" date="2017-12" db="EMBL/GenBank/DDBJ databases">
        <title>Sequencing, de novo assembly and annotation of complete genome of a new Thraustochytrid species, strain FCC1311.</title>
        <authorList>
            <person name="Sedici K."/>
            <person name="Godart F."/>
            <person name="Aiese Cigliano R."/>
            <person name="Sanseverino W."/>
            <person name="Barakat M."/>
            <person name="Ortet P."/>
            <person name="Marechal E."/>
            <person name="Cagnac O."/>
            <person name="Amato A."/>
        </authorList>
    </citation>
    <scope>NUCLEOTIDE SEQUENCE [LARGE SCALE GENOMIC DNA]</scope>
</reference>
<feature type="region of interest" description="Disordered" evidence="1">
    <location>
        <begin position="32"/>
        <end position="65"/>
    </location>
</feature>
<proteinExistence type="predicted"/>
<evidence type="ECO:0000313" key="2">
    <source>
        <dbReference type="EMBL" id="GBG34449.1"/>
    </source>
</evidence>
<comment type="caution">
    <text evidence="2">The sequence shown here is derived from an EMBL/GenBank/DDBJ whole genome shotgun (WGS) entry which is preliminary data.</text>
</comment>
<evidence type="ECO:0000313" key="3">
    <source>
        <dbReference type="Proteomes" id="UP000241890"/>
    </source>
</evidence>
<gene>
    <name evidence="2" type="ORF">FCC1311_106732</name>
</gene>
<feature type="compositionally biased region" description="Low complexity" evidence="1">
    <location>
        <begin position="34"/>
        <end position="49"/>
    </location>
</feature>
<name>A0A2R5GVU5_9STRA</name>
<evidence type="ECO:0000256" key="1">
    <source>
        <dbReference type="SAM" id="MobiDB-lite"/>
    </source>
</evidence>
<accession>A0A2R5GVU5</accession>
<dbReference type="EMBL" id="BEYU01000195">
    <property type="protein sequence ID" value="GBG34449.1"/>
    <property type="molecule type" value="Genomic_DNA"/>
</dbReference>
<dbReference type="AlphaFoldDB" id="A0A2R5GVU5"/>
<sequence>MDALRDLERRLSEAVAETYAVNNEEDINAVYLHSNGKGNSSSSSRGASSARKHMSPQGFLEEDREDNLDWESRGAGRAAATPNEVPLNSIVGASAQQTTPEALHRVSGVLEKRRGELSSLRPAATLDEFRNSSHGSAKSAINSLLTSERVLRPLRSLIVQSYLQRPERFSLNLGELLTELAEEEQQGARQANSGALGNGSPSSRARQSDAHVGLDAEVAEENPYYLAVDMLEVELANILSTVPTPRLGAQTVRIFALAGVAKILTSKARFEFHACGAKIEEQQDCSSSRAR</sequence>
<organism evidence="2 3">
    <name type="scientific">Hondaea fermentalgiana</name>
    <dbReference type="NCBI Taxonomy" id="2315210"/>
    <lineage>
        <taxon>Eukaryota</taxon>
        <taxon>Sar</taxon>
        <taxon>Stramenopiles</taxon>
        <taxon>Bigyra</taxon>
        <taxon>Labyrinthulomycetes</taxon>
        <taxon>Thraustochytrida</taxon>
        <taxon>Thraustochytriidae</taxon>
        <taxon>Hondaea</taxon>
    </lineage>
</organism>
<dbReference type="Proteomes" id="UP000241890">
    <property type="component" value="Unassembled WGS sequence"/>
</dbReference>